<gene>
    <name evidence="2" type="ORF">BE08_28460</name>
</gene>
<feature type="region of interest" description="Disordered" evidence="1">
    <location>
        <begin position="1"/>
        <end position="38"/>
    </location>
</feature>
<dbReference type="Proteomes" id="UP000075420">
    <property type="component" value="Unassembled WGS sequence"/>
</dbReference>
<name>A0A150PL46_SORCE</name>
<proteinExistence type="predicted"/>
<accession>A0A150PL46</accession>
<dbReference type="EMBL" id="JELY01001332">
    <property type="protein sequence ID" value="KYF56158.1"/>
    <property type="molecule type" value="Genomic_DNA"/>
</dbReference>
<dbReference type="AlphaFoldDB" id="A0A150PL46"/>
<feature type="compositionally biased region" description="Basic and acidic residues" evidence="1">
    <location>
        <begin position="1"/>
        <end position="15"/>
    </location>
</feature>
<evidence type="ECO:0000313" key="2">
    <source>
        <dbReference type="EMBL" id="KYF56158.1"/>
    </source>
</evidence>
<reference evidence="2 3" key="1">
    <citation type="submission" date="2014-02" db="EMBL/GenBank/DDBJ databases">
        <title>The small core and large imbalanced accessory genome model reveals a collaborative survival strategy of Sorangium cellulosum strains in nature.</title>
        <authorList>
            <person name="Han K."/>
            <person name="Peng R."/>
            <person name="Blom J."/>
            <person name="Li Y.-Z."/>
        </authorList>
    </citation>
    <scope>NUCLEOTIDE SEQUENCE [LARGE SCALE GENOMIC DNA]</scope>
    <source>
        <strain evidence="2 3">So0157-25</strain>
    </source>
</reference>
<sequence length="130" mass="14624">MTRHQAETPAKHPAEYESDLNPNAMAGQNIGAPSPADDTMAAADLKETHALLPELNNDELRSLRIVRPGRRLETNATYIDLNDRERGEFTVTGEKVTRPDDLIVPKKHTDYELWNRLRGLHGAKRTGTDR</sequence>
<protein>
    <submittedName>
        <fullName evidence="2">Uncharacterized protein</fullName>
    </submittedName>
</protein>
<organism evidence="2 3">
    <name type="scientific">Sorangium cellulosum</name>
    <name type="common">Polyangium cellulosum</name>
    <dbReference type="NCBI Taxonomy" id="56"/>
    <lineage>
        <taxon>Bacteria</taxon>
        <taxon>Pseudomonadati</taxon>
        <taxon>Myxococcota</taxon>
        <taxon>Polyangia</taxon>
        <taxon>Polyangiales</taxon>
        <taxon>Polyangiaceae</taxon>
        <taxon>Sorangium</taxon>
    </lineage>
</organism>
<evidence type="ECO:0000313" key="3">
    <source>
        <dbReference type="Proteomes" id="UP000075420"/>
    </source>
</evidence>
<comment type="caution">
    <text evidence="2">The sequence shown here is derived from an EMBL/GenBank/DDBJ whole genome shotgun (WGS) entry which is preliminary data.</text>
</comment>
<evidence type="ECO:0000256" key="1">
    <source>
        <dbReference type="SAM" id="MobiDB-lite"/>
    </source>
</evidence>